<comment type="function">
    <text evidence="12">Catalyzes the cyclization of GTP to (8S)-3',8-cyclo-7,8-dihydroguanosine 5'-triphosphate.</text>
</comment>
<comment type="cofactor">
    <cofactor evidence="12">
        <name>[4Fe-4S] cluster</name>
        <dbReference type="ChEBI" id="CHEBI:49883"/>
    </cofactor>
    <text evidence="12">Binds 2 [4Fe-4S] clusters. Binds 1 [4Fe-4S] cluster coordinated with 3 cysteines and an exchangeable S-adenosyl-L-methionine and 1 [4Fe-4S] cluster coordinated with 3 cysteines and the GTP-derived substrate.</text>
</comment>
<dbReference type="PROSITE" id="PS01305">
    <property type="entry name" value="MOAA_NIFB_PQQE"/>
    <property type="match status" value="1"/>
</dbReference>
<dbReference type="GO" id="GO:0061798">
    <property type="term" value="F:GTP 3',8'-cyclase activity"/>
    <property type="evidence" value="ECO:0007669"/>
    <property type="project" value="UniProtKB-UniRule"/>
</dbReference>
<dbReference type="InterPro" id="IPR006638">
    <property type="entry name" value="Elp3/MiaA/NifB-like_rSAM"/>
</dbReference>
<comment type="subunit">
    <text evidence="12">Monomer and homodimer.</text>
</comment>
<dbReference type="InterPro" id="IPR013785">
    <property type="entry name" value="Aldolase_TIM"/>
</dbReference>
<dbReference type="InterPro" id="IPR040064">
    <property type="entry name" value="MoaA-like"/>
</dbReference>
<evidence type="ECO:0000256" key="9">
    <source>
        <dbReference type="ARBA" id="ARBA00023150"/>
    </source>
</evidence>
<feature type="domain" description="Radical SAM core" evidence="13">
    <location>
        <begin position="9"/>
        <end position="239"/>
    </location>
</feature>
<dbReference type="GO" id="GO:0006777">
    <property type="term" value="P:Mo-molybdopterin cofactor biosynthetic process"/>
    <property type="evidence" value="ECO:0007669"/>
    <property type="project" value="UniProtKB-UniRule"/>
</dbReference>
<gene>
    <name evidence="12 14" type="primary">moaA</name>
    <name evidence="14" type="ORF">KCJAJFAP_00455</name>
</gene>
<dbReference type="HAMAP" id="MF_01225_B">
    <property type="entry name" value="MoaA_B"/>
    <property type="match status" value="1"/>
</dbReference>
<dbReference type="EMBL" id="CABWIE010000019">
    <property type="protein sequence ID" value="VWL96700.1"/>
    <property type="molecule type" value="Genomic_DNA"/>
</dbReference>
<evidence type="ECO:0000256" key="7">
    <source>
        <dbReference type="ARBA" id="ARBA00023014"/>
    </source>
</evidence>
<feature type="binding site" evidence="12">
    <location>
        <position position="286"/>
    </location>
    <ligand>
        <name>[4Fe-4S] cluster</name>
        <dbReference type="ChEBI" id="CHEBI:49883"/>
        <label>2</label>
        <note>4Fe-4S-substrate</note>
    </ligand>
</feature>
<dbReference type="RefSeq" id="WP_226798383.1">
    <property type="nucleotide sequence ID" value="NZ_CAAKNU010000063.1"/>
</dbReference>
<dbReference type="InterPro" id="IPR000385">
    <property type="entry name" value="MoaA_NifB_PqqE_Fe-S-bd_CS"/>
</dbReference>
<feature type="binding site" evidence="12">
    <location>
        <position position="68"/>
    </location>
    <ligand>
        <name>GTP</name>
        <dbReference type="ChEBI" id="CHEBI:37565"/>
    </ligand>
</feature>
<evidence type="ECO:0000256" key="11">
    <source>
        <dbReference type="ARBA" id="ARBA00048697"/>
    </source>
</evidence>
<evidence type="ECO:0000256" key="2">
    <source>
        <dbReference type="ARBA" id="ARBA00022485"/>
    </source>
</evidence>
<feature type="binding site" evidence="12">
    <location>
        <position position="29"/>
    </location>
    <ligand>
        <name>[4Fe-4S] cluster</name>
        <dbReference type="ChEBI" id="CHEBI:49883"/>
        <label>1</label>
        <note>4Fe-4S-S-AdoMet</note>
    </ligand>
</feature>
<dbReference type="CDD" id="cd21117">
    <property type="entry name" value="Twitch_MoaA"/>
    <property type="match status" value="1"/>
</dbReference>
<dbReference type="InterPro" id="IPR058240">
    <property type="entry name" value="rSAM_sf"/>
</dbReference>
<dbReference type="InterPro" id="IPR007197">
    <property type="entry name" value="rSAM"/>
</dbReference>
<keyword evidence="6 12" id="KW-0408">Iron</keyword>
<protein>
    <recommendedName>
        <fullName evidence="1 12">GTP 3',8-cyclase</fullName>
        <ecNumber evidence="1 12">4.1.99.22</ecNumber>
    </recommendedName>
    <alternativeName>
        <fullName evidence="12">Molybdenum cofactor biosynthesis protein A</fullName>
    </alternativeName>
</protein>
<dbReference type="SFLD" id="SFLDS00029">
    <property type="entry name" value="Radical_SAM"/>
    <property type="match status" value="1"/>
</dbReference>
<evidence type="ECO:0000256" key="12">
    <source>
        <dbReference type="HAMAP-Rule" id="MF_01225"/>
    </source>
</evidence>
<keyword evidence="5 12" id="KW-0547">Nucleotide-binding</keyword>
<accession>A0A5K1J220</accession>
<name>A0A5K1J220_9ACTN</name>
<evidence type="ECO:0000313" key="15">
    <source>
        <dbReference type="Proteomes" id="UP000361836"/>
    </source>
</evidence>
<dbReference type="CDD" id="cd01335">
    <property type="entry name" value="Radical_SAM"/>
    <property type="match status" value="1"/>
</dbReference>
<dbReference type="InterPro" id="IPR050105">
    <property type="entry name" value="MoCo_biosynth_MoaA/MoaC"/>
</dbReference>
<evidence type="ECO:0000256" key="5">
    <source>
        <dbReference type="ARBA" id="ARBA00022741"/>
    </source>
</evidence>
<evidence type="ECO:0000256" key="10">
    <source>
        <dbReference type="ARBA" id="ARBA00023239"/>
    </source>
</evidence>
<keyword evidence="9 12" id="KW-0501">Molybdenum cofactor biosynthesis</keyword>
<dbReference type="SFLD" id="SFLDG01386">
    <property type="entry name" value="main_SPASM_domain-containing"/>
    <property type="match status" value="1"/>
</dbReference>
<dbReference type="SMART" id="SM00729">
    <property type="entry name" value="Elp3"/>
    <property type="match status" value="1"/>
</dbReference>
<evidence type="ECO:0000256" key="8">
    <source>
        <dbReference type="ARBA" id="ARBA00023134"/>
    </source>
</evidence>
<organism evidence="14 15">
    <name type="scientific">Collinsella aerofaciens</name>
    <dbReference type="NCBI Taxonomy" id="74426"/>
    <lineage>
        <taxon>Bacteria</taxon>
        <taxon>Bacillati</taxon>
        <taxon>Actinomycetota</taxon>
        <taxon>Coriobacteriia</taxon>
        <taxon>Coriobacteriales</taxon>
        <taxon>Coriobacteriaceae</taxon>
        <taxon>Collinsella</taxon>
    </lineage>
</organism>
<dbReference type="GO" id="GO:0046872">
    <property type="term" value="F:metal ion binding"/>
    <property type="evidence" value="ECO:0007669"/>
    <property type="project" value="UniProtKB-KW"/>
</dbReference>
<keyword evidence="7 12" id="KW-0411">Iron-sulfur</keyword>
<feature type="binding site" evidence="12">
    <location>
        <position position="300"/>
    </location>
    <ligand>
        <name>[4Fe-4S] cluster</name>
        <dbReference type="ChEBI" id="CHEBI:49883"/>
        <label>2</label>
        <note>4Fe-4S-substrate</note>
    </ligand>
</feature>
<feature type="binding site" evidence="12">
    <location>
        <position position="25"/>
    </location>
    <ligand>
        <name>[4Fe-4S] cluster</name>
        <dbReference type="ChEBI" id="CHEBI:49883"/>
        <label>1</label>
        <note>4Fe-4S-S-AdoMet</note>
    </ligand>
</feature>
<dbReference type="GO" id="GO:1904047">
    <property type="term" value="F:S-adenosyl-L-methionine binding"/>
    <property type="evidence" value="ECO:0007669"/>
    <property type="project" value="UniProtKB-UniRule"/>
</dbReference>
<feature type="binding site" evidence="12">
    <location>
        <position position="31"/>
    </location>
    <ligand>
        <name>S-adenosyl-L-methionine</name>
        <dbReference type="ChEBI" id="CHEBI:59789"/>
    </ligand>
</feature>
<feature type="binding site" evidence="12">
    <location>
        <position position="123"/>
    </location>
    <ligand>
        <name>S-adenosyl-L-methionine</name>
        <dbReference type="ChEBI" id="CHEBI:59789"/>
    </ligand>
</feature>
<dbReference type="PROSITE" id="PS51918">
    <property type="entry name" value="RADICAL_SAM"/>
    <property type="match status" value="1"/>
</dbReference>
<dbReference type="Gene3D" id="3.20.20.70">
    <property type="entry name" value="Aldolase class I"/>
    <property type="match status" value="1"/>
</dbReference>
<feature type="binding site" evidence="12">
    <location>
        <position position="160"/>
    </location>
    <ligand>
        <name>GTP</name>
        <dbReference type="ChEBI" id="CHEBI:37565"/>
    </ligand>
</feature>
<feature type="binding site" evidence="12">
    <location>
        <position position="283"/>
    </location>
    <ligand>
        <name>[4Fe-4S] cluster</name>
        <dbReference type="ChEBI" id="CHEBI:49883"/>
        <label>2</label>
        <note>4Fe-4S-substrate</note>
    </ligand>
</feature>
<keyword evidence="2 12" id="KW-0004">4Fe-4S</keyword>
<feature type="binding site" evidence="12">
    <location>
        <position position="32"/>
    </location>
    <ligand>
        <name>[4Fe-4S] cluster</name>
        <dbReference type="ChEBI" id="CHEBI:49883"/>
        <label>1</label>
        <note>4Fe-4S-S-AdoMet</note>
    </ligand>
</feature>
<dbReference type="SFLD" id="SFLDG01383">
    <property type="entry name" value="cyclic_pyranopterin_phosphate"/>
    <property type="match status" value="1"/>
</dbReference>
<dbReference type="GO" id="GO:0005525">
    <property type="term" value="F:GTP binding"/>
    <property type="evidence" value="ECO:0007669"/>
    <property type="project" value="UniProtKB-UniRule"/>
</dbReference>
<evidence type="ECO:0000313" key="14">
    <source>
        <dbReference type="EMBL" id="VWL96700.1"/>
    </source>
</evidence>
<feature type="binding site" evidence="12">
    <location>
        <position position="99"/>
    </location>
    <ligand>
        <name>GTP</name>
        <dbReference type="ChEBI" id="CHEBI:37565"/>
    </ligand>
</feature>
<dbReference type="AlphaFoldDB" id="A0A5K1J220"/>
<evidence type="ECO:0000256" key="1">
    <source>
        <dbReference type="ARBA" id="ARBA00012167"/>
    </source>
</evidence>
<dbReference type="Pfam" id="PF06463">
    <property type="entry name" value="Mob_synth_C"/>
    <property type="match status" value="1"/>
</dbReference>
<dbReference type="SUPFAM" id="SSF102114">
    <property type="entry name" value="Radical SAM enzymes"/>
    <property type="match status" value="1"/>
</dbReference>
<dbReference type="InterPro" id="IPR013483">
    <property type="entry name" value="MoaA"/>
</dbReference>
<dbReference type="Proteomes" id="UP000361836">
    <property type="component" value="Unassembled WGS sequence"/>
</dbReference>
<dbReference type="GO" id="GO:0061799">
    <property type="term" value="F:cyclic pyranopterin monophosphate synthase activity"/>
    <property type="evidence" value="ECO:0007669"/>
    <property type="project" value="TreeGrafter"/>
</dbReference>
<comment type="similarity">
    <text evidence="12">Belongs to the radical SAM superfamily. MoaA family.</text>
</comment>
<evidence type="ECO:0000256" key="6">
    <source>
        <dbReference type="ARBA" id="ARBA00023004"/>
    </source>
</evidence>
<dbReference type="Pfam" id="PF04055">
    <property type="entry name" value="Radical_SAM"/>
    <property type="match status" value="1"/>
</dbReference>
<sequence length="351" mass="38366">MDGHVQHDGFGRDINYLRIAVTDKCNFRCIYCMPADGVAPRAHDELLSAEEIARFVRLVAGEGIRRVRLTGGEPLVSRRIIPLIRDIRAIPQIEDISLTTNGALLPKLAPQLKDAGLNRVNISLDTLDSTLFGKITRLGRLEQTMAGIDAALAWGFEPVKVNCVVVRRLNQDVAALARLTLDRPIHLRFIEYMPIGDERTSSHCAVDPHAPALNPALWDASDTVPSNELRARINAGAAAAGLGELEPLDMNDAPAGAGPARYWHFPGAAGTVGFISAMSNHFCANCNRLRLTADGNVRPCLFSDAEYSVRDALRRGDDMQVLSIWRDAVAHKPQEHAIIEGTQRFMSQIGG</sequence>
<evidence type="ECO:0000256" key="4">
    <source>
        <dbReference type="ARBA" id="ARBA00022723"/>
    </source>
</evidence>
<dbReference type="EC" id="4.1.99.22" evidence="1 12"/>
<proteinExistence type="inferred from homology"/>
<dbReference type="UniPathway" id="UPA00344"/>
<dbReference type="PANTHER" id="PTHR22960">
    <property type="entry name" value="MOLYBDOPTERIN COFACTOR SYNTHESIS PROTEIN A"/>
    <property type="match status" value="1"/>
</dbReference>
<keyword evidence="8 12" id="KW-0342">GTP-binding</keyword>
<dbReference type="NCBIfam" id="TIGR02666">
    <property type="entry name" value="moaA"/>
    <property type="match status" value="1"/>
</dbReference>
<comment type="pathway">
    <text evidence="12">Cofactor biosynthesis; molybdopterin biosynthesis.</text>
</comment>
<feature type="binding site" evidence="12">
    <location>
        <begin position="288"/>
        <end position="290"/>
    </location>
    <ligand>
        <name>GTP</name>
        <dbReference type="ChEBI" id="CHEBI:37565"/>
    </ligand>
</feature>
<dbReference type="InterPro" id="IPR010505">
    <property type="entry name" value="MoaA_twitch"/>
</dbReference>
<feature type="binding site" evidence="12">
    <location>
        <position position="18"/>
    </location>
    <ligand>
        <name>GTP</name>
        <dbReference type="ChEBI" id="CHEBI:37565"/>
    </ligand>
</feature>
<feature type="binding site" evidence="12">
    <location>
        <position position="193"/>
    </location>
    <ligand>
        <name>S-adenosyl-L-methionine</name>
        <dbReference type="ChEBI" id="CHEBI:59789"/>
    </ligand>
</feature>
<dbReference type="SFLD" id="SFLDG01067">
    <property type="entry name" value="SPASM/twitch_domain_containing"/>
    <property type="match status" value="1"/>
</dbReference>
<reference evidence="14 15" key="1">
    <citation type="submission" date="2019-10" db="EMBL/GenBank/DDBJ databases">
        <authorList>
            <person name="Wolf R A."/>
        </authorList>
    </citation>
    <scope>NUCLEOTIDE SEQUENCE [LARGE SCALE GENOMIC DNA]</scope>
    <source>
        <strain evidence="14">Collinsella_aerofaciens_MC2</strain>
    </source>
</reference>
<dbReference type="PANTHER" id="PTHR22960:SF0">
    <property type="entry name" value="MOLYBDENUM COFACTOR BIOSYNTHESIS PROTEIN 1"/>
    <property type="match status" value="1"/>
</dbReference>
<keyword evidence="10 12" id="KW-0456">Lyase</keyword>
<keyword evidence="3 12" id="KW-0949">S-adenosyl-L-methionine</keyword>
<keyword evidence="15" id="KW-1185">Reference proteome</keyword>
<evidence type="ECO:0000259" key="13">
    <source>
        <dbReference type="PROSITE" id="PS51918"/>
    </source>
</evidence>
<evidence type="ECO:0000256" key="3">
    <source>
        <dbReference type="ARBA" id="ARBA00022691"/>
    </source>
</evidence>
<comment type="catalytic activity">
    <reaction evidence="11 12">
        <text>GTP + AH2 + S-adenosyl-L-methionine = (8S)-3',8-cyclo-7,8-dihydroguanosine 5'-triphosphate + 5'-deoxyadenosine + L-methionine + A + H(+)</text>
        <dbReference type="Rhea" id="RHEA:49576"/>
        <dbReference type="ChEBI" id="CHEBI:13193"/>
        <dbReference type="ChEBI" id="CHEBI:15378"/>
        <dbReference type="ChEBI" id="CHEBI:17319"/>
        <dbReference type="ChEBI" id="CHEBI:17499"/>
        <dbReference type="ChEBI" id="CHEBI:37565"/>
        <dbReference type="ChEBI" id="CHEBI:57844"/>
        <dbReference type="ChEBI" id="CHEBI:59789"/>
        <dbReference type="ChEBI" id="CHEBI:131766"/>
        <dbReference type="EC" id="4.1.99.22"/>
    </reaction>
</comment>
<feature type="binding site" evidence="12">
    <location>
        <position position="72"/>
    </location>
    <ligand>
        <name>S-adenosyl-L-methionine</name>
        <dbReference type="ChEBI" id="CHEBI:59789"/>
    </ligand>
</feature>
<keyword evidence="4 12" id="KW-0479">Metal-binding</keyword>
<dbReference type="GO" id="GO:0051539">
    <property type="term" value="F:4 iron, 4 sulfur cluster binding"/>
    <property type="evidence" value="ECO:0007669"/>
    <property type="project" value="UniProtKB-UniRule"/>
</dbReference>